<gene>
    <name evidence="2" type="ORF">FHS13_000976</name>
</gene>
<accession>A0A841IRY2</accession>
<dbReference type="RefSeq" id="WP_184288173.1">
    <property type="nucleotide sequence ID" value="NZ_JACHJO010000003.1"/>
</dbReference>
<evidence type="ECO:0000313" key="2">
    <source>
        <dbReference type="EMBL" id="MBB6119041.1"/>
    </source>
</evidence>
<evidence type="ECO:0000256" key="1">
    <source>
        <dbReference type="SAM" id="Phobius"/>
    </source>
</evidence>
<proteinExistence type="predicted"/>
<keyword evidence="1" id="KW-1133">Transmembrane helix</keyword>
<comment type="caution">
    <text evidence="2">The sequence shown here is derived from an EMBL/GenBank/DDBJ whole genome shotgun (WGS) entry which is preliminary data.</text>
</comment>
<keyword evidence="1" id="KW-0472">Membrane</keyword>
<keyword evidence="1" id="KW-0812">Transmembrane</keyword>
<organism evidence="2 3">
    <name type="scientific">Nocardiopsis algeriensis</name>
    <dbReference type="NCBI Taxonomy" id="1478215"/>
    <lineage>
        <taxon>Bacteria</taxon>
        <taxon>Bacillati</taxon>
        <taxon>Actinomycetota</taxon>
        <taxon>Actinomycetes</taxon>
        <taxon>Streptosporangiales</taxon>
        <taxon>Nocardiopsidaceae</taxon>
        <taxon>Nocardiopsis</taxon>
    </lineage>
</organism>
<evidence type="ECO:0000313" key="3">
    <source>
        <dbReference type="Proteomes" id="UP000536604"/>
    </source>
</evidence>
<keyword evidence="3" id="KW-1185">Reference proteome</keyword>
<protein>
    <submittedName>
        <fullName evidence="2">Uncharacterized protein</fullName>
    </submittedName>
</protein>
<dbReference type="EMBL" id="JACHJO010000003">
    <property type="protein sequence ID" value="MBB6119041.1"/>
    <property type="molecule type" value="Genomic_DNA"/>
</dbReference>
<reference evidence="2 3" key="1">
    <citation type="submission" date="2020-08" db="EMBL/GenBank/DDBJ databases">
        <title>Genomic Encyclopedia of Type Strains, Phase III (KMG-III): the genomes of soil and plant-associated and newly described type strains.</title>
        <authorList>
            <person name="Whitman W."/>
        </authorList>
    </citation>
    <scope>NUCLEOTIDE SEQUENCE [LARGE SCALE GENOMIC DNA]</scope>
    <source>
        <strain evidence="2 3">CECT 8712</strain>
    </source>
</reference>
<dbReference type="Proteomes" id="UP000536604">
    <property type="component" value="Unassembled WGS sequence"/>
</dbReference>
<feature type="transmembrane region" description="Helical" evidence="1">
    <location>
        <begin position="21"/>
        <end position="44"/>
    </location>
</feature>
<name>A0A841IRY2_9ACTN</name>
<dbReference type="AlphaFoldDB" id="A0A841IRY2"/>
<sequence length="45" mass="4490">MSSKPAVSKAGPIGKDIKIILVVNLISILSLVLFAAIGLSVAAAV</sequence>